<gene>
    <name evidence="1" type="ORF">Smphiort11_039</name>
</gene>
<accession>A0A5C2H1A8</accession>
<sequence length="129" mass="15086">MRYPKGKSHIIHEYAEALGIPVVDIPLSKLEEEYEDQLPEWAQRKANREELQIFQQLVTLNPKARGNATILKIKYLFRYTEVQFIVGTDAGNIMKLTLNELLLMYEPGDYILKGFPNPKLYEKLEEMNE</sequence>
<proteinExistence type="predicted"/>
<name>A0A5C2H1A8_9CAUD</name>
<evidence type="ECO:0000313" key="1">
    <source>
        <dbReference type="EMBL" id="QEP29837.1"/>
    </source>
</evidence>
<organism evidence="1 2">
    <name type="scientific">Sinorhizobium phage ort11</name>
    <dbReference type="NCBI Taxonomy" id="2599764"/>
    <lineage>
        <taxon>Viruses</taxon>
        <taxon>Duplodnaviria</taxon>
        <taxon>Heunggongvirae</taxon>
        <taxon>Uroviricota</taxon>
        <taxon>Caudoviricetes</taxon>
        <taxon>Schitoviridae</taxon>
        <taxon>Huelvavirus</taxon>
        <taxon>Huelvavirus ort11</taxon>
    </lineage>
</organism>
<keyword evidence="2" id="KW-1185">Reference proteome</keyword>
<reference evidence="2" key="1">
    <citation type="submission" date="2019-07" db="EMBL/GenBank/DDBJ databases">
        <authorList>
            <person name="Cubo M.T."/>
            <person name="Espuny M.D.R."/>
            <person name="Balsanelli E."/>
        </authorList>
    </citation>
    <scope>NUCLEOTIDE SEQUENCE [LARGE SCALE GENOMIC DNA]</scope>
</reference>
<dbReference type="EMBL" id="MN228696">
    <property type="protein sequence ID" value="QEP29837.1"/>
    <property type="molecule type" value="Genomic_DNA"/>
</dbReference>
<protein>
    <submittedName>
        <fullName evidence="1">Uncharacterized protein</fullName>
    </submittedName>
</protein>
<evidence type="ECO:0000313" key="2">
    <source>
        <dbReference type="Proteomes" id="UP000322838"/>
    </source>
</evidence>
<dbReference type="Proteomes" id="UP000322838">
    <property type="component" value="Segment"/>
</dbReference>